<comment type="caution">
    <text evidence="2">The sequence shown here is derived from an EMBL/GenBank/DDBJ whole genome shotgun (WGS) entry which is preliminary data.</text>
</comment>
<dbReference type="RefSeq" id="WP_259479499.1">
    <property type="nucleotide sequence ID" value="NZ_BAAAQY010000005.1"/>
</dbReference>
<gene>
    <name evidence="2" type="ORF">GCM10009851_20220</name>
</gene>
<evidence type="ECO:0000259" key="1">
    <source>
        <dbReference type="Pfam" id="PF13556"/>
    </source>
</evidence>
<dbReference type="InterPro" id="IPR025736">
    <property type="entry name" value="PucR_C-HTH_dom"/>
</dbReference>
<protein>
    <recommendedName>
        <fullName evidence="1">PucR C-terminal helix-turn-helix domain-containing protein</fullName>
    </recommendedName>
</protein>
<evidence type="ECO:0000313" key="3">
    <source>
        <dbReference type="Proteomes" id="UP001500929"/>
    </source>
</evidence>
<feature type="domain" description="PucR C-terminal helix-turn-helix" evidence="1">
    <location>
        <begin position="291"/>
        <end position="346"/>
    </location>
</feature>
<dbReference type="InterPro" id="IPR051448">
    <property type="entry name" value="CdaR-like_regulators"/>
</dbReference>
<sequence>MGLQEVVDQLAVALCRPVVLDDLDRRQLAASDPAAPVPSPRAPRSAPFAGQERIAVAVRDDRVPLALLWVSTGGLPPLTALDRAAIDSSVELVRETLLAGPLSGEPAPGEPLVRRLLDTDLEVRRHAFTEAVAERWIDRTGGTTVYSVAFDGPGPGIDRVAFGRHVAATKGSGLMYLAESAGTVLLVGRGVREQAISLTRAEALRHRVTVDGIGMAAVDPEANELRSAARAAVSAARIVSQLPETGEAADASELGPWLMLAEIRRDPTSLARFSPAAEALVTAADDVERVTVEHYLDAGASVRLACEALHIHRTTLYYRLENLPPVVREALDDGLARSTLHLALKLARLWEAGGRR</sequence>
<dbReference type="PANTHER" id="PTHR33744:SF1">
    <property type="entry name" value="DNA-BINDING TRANSCRIPTIONAL ACTIVATOR ADER"/>
    <property type="match status" value="1"/>
</dbReference>
<proteinExistence type="predicted"/>
<keyword evidence="3" id="KW-1185">Reference proteome</keyword>
<evidence type="ECO:0000313" key="2">
    <source>
        <dbReference type="EMBL" id="GAA2235148.1"/>
    </source>
</evidence>
<dbReference type="InterPro" id="IPR042070">
    <property type="entry name" value="PucR_C-HTH_sf"/>
</dbReference>
<name>A0ABN3DLA0_9MICO</name>
<dbReference type="Proteomes" id="UP001500929">
    <property type="component" value="Unassembled WGS sequence"/>
</dbReference>
<accession>A0ABN3DLA0</accession>
<organism evidence="2 3">
    <name type="scientific">Herbiconiux moechotypicola</name>
    <dbReference type="NCBI Taxonomy" id="637393"/>
    <lineage>
        <taxon>Bacteria</taxon>
        <taxon>Bacillati</taxon>
        <taxon>Actinomycetota</taxon>
        <taxon>Actinomycetes</taxon>
        <taxon>Micrococcales</taxon>
        <taxon>Microbacteriaceae</taxon>
        <taxon>Herbiconiux</taxon>
    </lineage>
</organism>
<dbReference type="Pfam" id="PF13556">
    <property type="entry name" value="HTH_30"/>
    <property type="match status" value="1"/>
</dbReference>
<dbReference type="PANTHER" id="PTHR33744">
    <property type="entry name" value="CARBOHYDRATE DIACID REGULATOR"/>
    <property type="match status" value="1"/>
</dbReference>
<dbReference type="Gene3D" id="1.10.10.2840">
    <property type="entry name" value="PucR C-terminal helix-turn-helix domain"/>
    <property type="match status" value="1"/>
</dbReference>
<dbReference type="EMBL" id="BAAAQY010000005">
    <property type="protein sequence ID" value="GAA2235148.1"/>
    <property type="molecule type" value="Genomic_DNA"/>
</dbReference>
<reference evidence="2 3" key="1">
    <citation type="journal article" date="2019" name="Int. J. Syst. Evol. Microbiol.">
        <title>The Global Catalogue of Microorganisms (GCM) 10K type strain sequencing project: providing services to taxonomists for standard genome sequencing and annotation.</title>
        <authorList>
            <consortium name="The Broad Institute Genomics Platform"/>
            <consortium name="The Broad Institute Genome Sequencing Center for Infectious Disease"/>
            <person name="Wu L."/>
            <person name="Ma J."/>
        </authorList>
    </citation>
    <scope>NUCLEOTIDE SEQUENCE [LARGE SCALE GENOMIC DNA]</scope>
    <source>
        <strain evidence="2 3">JCM 16117</strain>
    </source>
</reference>